<evidence type="ECO:0000313" key="2">
    <source>
        <dbReference type="Proteomes" id="UP000594261"/>
    </source>
</evidence>
<dbReference type="InParanoid" id="A0A7N2R3U7"/>
<reference evidence="1" key="2">
    <citation type="submission" date="2021-01" db="UniProtKB">
        <authorList>
            <consortium name="EnsemblPlants"/>
        </authorList>
    </citation>
    <scope>IDENTIFICATION</scope>
</reference>
<proteinExistence type="predicted"/>
<accession>A0A7N2R3U7</accession>
<evidence type="ECO:0008006" key="3">
    <source>
        <dbReference type="Google" id="ProtNLM"/>
    </source>
</evidence>
<keyword evidence="2" id="KW-1185">Reference proteome</keyword>
<dbReference type="Proteomes" id="UP000594261">
    <property type="component" value="Chromosome 4"/>
</dbReference>
<dbReference type="EMBL" id="LRBV02000004">
    <property type="status" value="NOT_ANNOTATED_CDS"/>
    <property type="molecule type" value="Genomic_DNA"/>
</dbReference>
<dbReference type="Gramene" id="QL04p085495:mrna">
    <property type="protein sequence ID" value="QL04p085495:mrna:CDS:1"/>
    <property type="gene ID" value="QL04p085495"/>
</dbReference>
<dbReference type="EnsemblPlants" id="QL04p085495:mrna">
    <property type="protein sequence ID" value="QL04p085495:mrna:CDS:1"/>
    <property type="gene ID" value="QL04p085495"/>
</dbReference>
<organism evidence="1 2">
    <name type="scientific">Quercus lobata</name>
    <name type="common">Valley oak</name>
    <dbReference type="NCBI Taxonomy" id="97700"/>
    <lineage>
        <taxon>Eukaryota</taxon>
        <taxon>Viridiplantae</taxon>
        <taxon>Streptophyta</taxon>
        <taxon>Embryophyta</taxon>
        <taxon>Tracheophyta</taxon>
        <taxon>Spermatophyta</taxon>
        <taxon>Magnoliopsida</taxon>
        <taxon>eudicotyledons</taxon>
        <taxon>Gunneridae</taxon>
        <taxon>Pentapetalae</taxon>
        <taxon>rosids</taxon>
        <taxon>fabids</taxon>
        <taxon>Fagales</taxon>
        <taxon>Fagaceae</taxon>
        <taxon>Quercus</taxon>
    </lineage>
</organism>
<evidence type="ECO:0000313" key="1">
    <source>
        <dbReference type="EnsemblPlants" id="QL04p085495:mrna:CDS:1"/>
    </source>
</evidence>
<sequence>MVDPRCEICCKKPESVGHILCECPLARNVWAICKGKIHKCPKDAREFFALFRMLVDRLPEMELDRWATISWTLWNVRNKNLPIYIHHNPNLKLISLLSLNIATSLTDSHSHLHLIRPSQTVDARMFKAAIDGNDGFFDEAGGVNLNLRQVTGEGV</sequence>
<protein>
    <recommendedName>
        <fullName evidence="3">Reverse transcriptase zinc-binding domain-containing protein</fullName>
    </recommendedName>
</protein>
<dbReference type="AlphaFoldDB" id="A0A7N2R3U7"/>
<reference evidence="1 2" key="1">
    <citation type="journal article" date="2016" name="G3 (Bethesda)">
        <title>First Draft Assembly and Annotation of the Genome of a California Endemic Oak Quercus lobata Nee (Fagaceae).</title>
        <authorList>
            <person name="Sork V.L."/>
            <person name="Fitz-Gibbon S.T."/>
            <person name="Puiu D."/>
            <person name="Crepeau M."/>
            <person name="Gugger P.F."/>
            <person name="Sherman R."/>
            <person name="Stevens K."/>
            <person name="Langley C.H."/>
            <person name="Pellegrini M."/>
            <person name="Salzberg S.L."/>
        </authorList>
    </citation>
    <scope>NUCLEOTIDE SEQUENCE [LARGE SCALE GENOMIC DNA]</scope>
    <source>
        <strain evidence="1 2">cv. SW786</strain>
    </source>
</reference>
<name>A0A7N2R3U7_QUELO</name>